<reference evidence="3" key="1">
    <citation type="journal article" date="2023" name="Commun. Biol.">
        <title>Genome analysis of Parmales, the sister group of diatoms, reveals the evolutionary specialization of diatoms from phago-mixotrophs to photoautotrophs.</title>
        <authorList>
            <person name="Ban H."/>
            <person name="Sato S."/>
            <person name="Yoshikawa S."/>
            <person name="Yamada K."/>
            <person name="Nakamura Y."/>
            <person name="Ichinomiya M."/>
            <person name="Sato N."/>
            <person name="Blanc-Mathieu R."/>
            <person name="Endo H."/>
            <person name="Kuwata A."/>
            <person name="Ogata H."/>
        </authorList>
    </citation>
    <scope>NUCLEOTIDE SEQUENCE [LARGE SCALE GENOMIC DNA]</scope>
    <source>
        <strain evidence="3">NIES 3699</strain>
    </source>
</reference>
<feature type="transmembrane region" description="Helical" evidence="1">
    <location>
        <begin position="6"/>
        <end position="30"/>
    </location>
</feature>
<dbReference type="EMBL" id="BRXX01000147">
    <property type="protein sequence ID" value="GMH93946.1"/>
    <property type="molecule type" value="Genomic_DNA"/>
</dbReference>
<keyword evidence="1" id="KW-1133">Transmembrane helix</keyword>
<protein>
    <submittedName>
        <fullName evidence="2">Uncharacterized protein</fullName>
    </submittedName>
</protein>
<keyword evidence="1" id="KW-0472">Membrane</keyword>
<organism evidence="2 3">
    <name type="scientific">Triparma verrucosa</name>
    <dbReference type="NCBI Taxonomy" id="1606542"/>
    <lineage>
        <taxon>Eukaryota</taxon>
        <taxon>Sar</taxon>
        <taxon>Stramenopiles</taxon>
        <taxon>Ochrophyta</taxon>
        <taxon>Bolidophyceae</taxon>
        <taxon>Parmales</taxon>
        <taxon>Triparmaceae</taxon>
        <taxon>Triparma</taxon>
    </lineage>
</organism>
<dbReference type="AlphaFoldDB" id="A0A9W7BT32"/>
<evidence type="ECO:0000313" key="2">
    <source>
        <dbReference type="EMBL" id="GMH93946.1"/>
    </source>
</evidence>
<comment type="caution">
    <text evidence="2">The sequence shown here is derived from an EMBL/GenBank/DDBJ whole genome shotgun (WGS) entry which is preliminary data.</text>
</comment>
<name>A0A9W7BT32_9STRA</name>
<gene>
    <name evidence="2" type="ORF">TrVE_jg7567</name>
</gene>
<keyword evidence="3" id="KW-1185">Reference proteome</keyword>
<sequence length="103" mass="11686">MTEIPLMIFLIIPVITWMFFAVLSVFYLSWCKLLSALREKARSISLIVVDVSPAVASLPPSSPLPDASLHDEEQDISLRSSSGEKIKRSWSFFPFPWLRRTSS</sequence>
<proteinExistence type="predicted"/>
<evidence type="ECO:0000313" key="3">
    <source>
        <dbReference type="Proteomes" id="UP001165160"/>
    </source>
</evidence>
<dbReference type="Proteomes" id="UP001165160">
    <property type="component" value="Unassembled WGS sequence"/>
</dbReference>
<keyword evidence="1" id="KW-0812">Transmembrane</keyword>
<accession>A0A9W7BT32</accession>
<evidence type="ECO:0000256" key="1">
    <source>
        <dbReference type="SAM" id="Phobius"/>
    </source>
</evidence>